<evidence type="ECO:0000256" key="1">
    <source>
        <dbReference type="SAM" id="MobiDB-lite"/>
    </source>
</evidence>
<dbReference type="EMBL" id="NHZQ01000422">
    <property type="protein sequence ID" value="PSK35960.1"/>
    <property type="molecule type" value="Genomic_DNA"/>
</dbReference>
<keyword evidence="2" id="KW-0732">Signal</keyword>
<protein>
    <recommendedName>
        <fullName evidence="5">Secreted protein</fullName>
    </recommendedName>
</protein>
<evidence type="ECO:0008006" key="5">
    <source>
        <dbReference type="Google" id="ProtNLM"/>
    </source>
</evidence>
<gene>
    <name evidence="3" type="ORF">B9Z65_5775</name>
</gene>
<accession>A0A2P7YJ29</accession>
<dbReference type="AlphaFoldDB" id="A0A2P7YJ29"/>
<feature type="region of interest" description="Disordered" evidence="1">
    <location>
        <begin position="233"/>
        <end position="285"/>
    </location>
</feature>
<evidence type="ECO:0000256" key="2">
    <source>
        <dbReference type="SAM" id="SignalP"/>
    </source>
</evidence>
<evidence type="ECO:0000313" key="3">
    <source>
        <dbReference type="EMBL" id="PSK35960.1"/>
    </source>
</evidence>
<feature type="compositionally biased region" description="Polar residues" evidence="1">
    <location>
        <begin position="138"/>
        <end position="153"/>
    </location>
</feature>
<evidence type="ECO:0000313" key="4">
    <source>
        <dbReference type="Proteomes" id="UP000243723"/>
    </source>
</evidence>
<reference evidence="3 4" key="1">
    <citation type="submission" date="2017-05" db="EMBL/GenBank/DDBJ databases">
        <title>Draft genome sequence of Elsinoe australis.</title>
        <authorList>
            <person name="Cheng Q."/>
        </authorList>
    </citation>
    <scope>NUCLEOTIDE SEQUENCE [LARGE SCALE GENOMIC DNA]</scope>
    <source>
        <strain evidence="3 4">NL1</strain>
    </source>
</reference>
<feature type="compositionally biased region" description="Pro residues" evidence="1">
    <location>
        <begin position="45"/>
        <end position="60"/>
    </location>
</feature>
<proteinExistence type="predicted"/>
<feature type="compositionally biased region" description="Low complexity" evidence="1">
    <location>
        <begin position="29"/>
        <end position="44"/>
    </location>
</feature>
<feature type="compositionally biased region" description="Polar residues" evidence="1">
    <location>
        <begin position="100"/>
        <end position="109"/>
    </location>
</feature>
<comment type="caution">
    <text evidence="3">The sequence shown here is derived from an EMBL/GenBank/DDBJ whole genome shotgun (WGS) entry which is preliminary data.</text>
</comment>
<feature type="chain" id="PRO_5015158025" description="Secreted protein" evidence="2">
    <location>
        <begin position="17"/>
        <end position="285"/>
    </location>
</feature>
<feature type="compositionally biased region" description="Basic and acidic residues" evidence="1">
    <location>
        <begin position="169"/>
        <end position="179"/>
    </location>
</feature>
<keyword evidence="4" id="KW-1185">Reference proteome</keyword>
<feature type="signal peptide" evidence="2">
    <location>
        <begin position="1"/>
        <end position="16"/>
    </location>
</feature>
<name>A0A2P7YJ29_9PEZI</name>
<feature type="compositionally biased region" description="Polar residues" evidence="1">
    <location>
        <begin position="233"/>
        <end position="269"/>
    </location>
</feature>
<feature type="region of interest" description="Disordered" evidence="1">
    <location>
        <begin position="18"/>
        <end position="220"/>
    </location>
</feature>
<feature type="compositionally biased region" description="Polar residues" evidence="1">
    <location>
        <begin position="189"/>
        <end position="211"/>
    </location>
</feature>
<sequence length="285" mass="28888">MKGFLIFIALLGLSSAVPVKTRGGASTNPASPGGTPAPGSSPLSSAPPSPPPAGNIPTPPTGAVQQGIGGKQVVDKNPPNAAPADIAVSQHQAIDAATAPSKNPLTSTAVIPPQPGVPNGMAVTAEKPTASTDKKQQEVSQQFKDASAQSAPQLNDVLAQREGNNNRATDAKPKVDPRKPVSMIHTEDATTLATKQNLPPGQQIPGDNSGSVIGKTGSWGKGGASFVPNCGTSGTGQQKIDPSCAQVTQGNQAAGNEQINWQTPGQVPQGSKDALDQYNQQKKQG</sequence>
<organism evidence="3 4">
    <name type="scientific">Elsinoe australis</name>
    <dbReference type="NCBI Taxonomy" id="40998"/>
    <lineage>
        <taxon>Eukaryota</taxon>
        <taxon>Fungi</taxon>
        <taxon>Dikarya</taxon>
        <taxon>Ascomycota</taxon>
        <taxon>Pezizomycotina</taxon>
        <taxon>Dothideomycetes</taxon>
        <taxon>Dothideomycetidae</taxon>
        <taxon>Myriangiales</taxon>
        <taxon>Elsinoaceae</taxon>
        <taxon>Elsinoe</taxon>
    </lineage>
</organism>
<dbReference type="Proteomes" id="UP000243723">
    <property type="component" value="Unassembled WGS sequence"/>
</dbReference>